<accession>A0A1Y1JA84</accession>
<reference evidence="4" key="1">
    <citation type="submission" date="2017-04" db="EMBL/GenBank/DDBJ databases">
        <title>Plasmodium gonderi genome.</title>
        <authorList>
            <person name="Arisue N."/>
            <person name="Honma H."/>
            <person name="Kawai S."/>
            <person name="Tougan T."/>
            <person name="Tanabe K."/>
            <person name="Horii T."/>
        </authorList>
    </citation>
    <scope>NUCLEOTIDE SEQUENCE [LARGE SCALE GENOMIC DNA]</scope>
    <source>
        <strain evidence="4">ATCC 30045</strain>
    </source>
</reference>
<organism evidence="3 4">
    <name type="scientific">Plasmodium gonderi</name>
    <dbReference type="NCBI Taxonomy" id="77519"/>
    <lineage>
        <taxon>Eukaryota</taxon>
        <taxon>Sar</taxon>
        <taxon>Alveolata</taxon>
        <taxon>Apicomplexa</taxon>
        <taxon>Aconoidasida</taxon>
        <taxon>Haemosporida</taxon>
        <taxon>Plasmodiidae</taxon>
        <taxon>Plasmodium</taxon>
        <taxon>Plasmodium (Plasmodium)</taxon>
    </lineage>
</organism>
<keyword evidence="2" id="KW-0812">Transmembrane</keyword>
<evidence type="ECO:0000313" key="3">
    <source>
        <dbReference type="EMBL" id="GAW79406.1"/>
    </source>
</evidence>
<dbReference type="GeneID" id="39746116"/>
<gene>
    <name evidence="3" type="ORF">PGO_040040</name>
</gene>
<dbReference type="Proteomes" id="UP000195521">
    <property type="component" value="Unassembled WGS sequence"/>
</dbReference>
<feature type="region of interest" description="Disordered" evidence="1">
    <location>
        <begin position="222"/>
        <end position="255"/>
    </location>
</feature>
<protein>
    <submittedName>
        <fullName evidence="3">Variable surface protein</fullName>
    </submittedName>
</protein>
<keyword evidence="4" id="KW-1185">Reference proteome</keyword>
<keyword evidence="2" id="KW-0472">Membrane</keyword>
<keyword evidence="2" id="KW-1133">Transmembrane helix</keyword>
<name>A0A1Y1JA84_PLAGO</name>
<sequence>MKYTMTFSTANDWEKSLLDFPSHKKYEELDNVDITDSHNYCISNLGDGDEEDKRLCNKIVINLKLLKNEKDKDKQKRDCYYFQHWFHDQIKKKYYIGTNTHMNNYAAGKLFDLVSSVVPGYNIDKACNVYYLGDAKGWKEERDIHDYFENLEYIKCSNFDKSRCEAYVNYVTYIDNLYQKKIHRCCDEKETYFFPCNSSIKCGDEYNPKILLEKLKKDLESMDTKKKEEHEDNGALQPKASLDSTPKRNNEDNVNTVTPYIPEIKSNKEAVFIIDIPKDKKTMYDKLVSKMFLNIIITASVLGTIFFLFYYHMVIALLILKYKFARLGSYSRKKKIENIYDGEFEKGSSMNDSDSMFLDHPIRRLNVAFTTA</sequence>
<evidence type="ECO:0000256" key="1">
    <source>
        <dbReference type="SAM" id="MobiDB-lite"/>
    </source>
</evidence>
<dbReference type="OMA" id="KSRCEAY"/>
<dbReference type="RefSeq" id="XP_028541995.1">
    <property type="nucleotide sequence ID" value="XM_028686194.1"/>
</dbReference>
<evidence type="ECO:0000256" key="2">
    <source>
        <dbReference type="SAM" id="Phobius"/>
    </source>
</evidence>
<proteinExistence type="predicted"/>
<dbReference type="AlphaFoldDB" id="A0A1Y1JA84"/>
<feature type="compositionally biased region" description="Basic and acidic residues" evidence="1">
    <location>
        <begin position="222"/>
        <end position="233"/>
    </location>
</feature>
<feature type="transmembrane region" description="Helical" evidence="2">
    <location>
        <begin position="291"/>
        <end position="320"/>
    </location>
</feature>
<dbReference type="EMBL" id="BDQF01000004">
    <property type="protein sequence ID" value="GAW79406.1"/>
    <property type="molecule type" value="Genomic_DNA"/>
</dbReference>
<dbReference type="Pfam" id="PF05795">
    <property type="entry name" value="Plasmodium_Vir"/>
    <property type="match status" value="1"/>
</dbReference>
<evidence type="ECO:0000313" key="4">
    <source>
        <dbReference type="Proteomes" id="UP000195521"/>
    </source>
</evidence>
<dbReference type="InterPro" id="IPR008780">
    <property type="entry name" value="Plasmodium_Vir"/>
</dbReference>
<comment type="caution">
    <text evidence="3">The sequence shown here is derived from an EMBL/GenBank/DDBJ whole genome shotgun (WGS) entry which is preliminary data.</text>
</comment>